<name>A0A1F5V5C1_9BACT</name>
<dbReference type="PANTHER" id="PTHR30203">
    <property type="entry name" value="OUTER MEMBRANE CATION EFFLUX PROTEIN"/>
    <property type="match status" value="1"/>
</dbReference>
<comment type="caution">
    <text evidence="4">The sequence shown here is derived from an EMBL/GenBank/DDBJ whole genome shotgun (WGS) entry which is preliminary data.</text>
</comment>
<accession>A0A1F5V5C1</accession>
<dbReference type="GO" id="GO:0015562">
    <property type="term" value="F:efflux transmembrane transporter activity"/>
    <property type="evidence" value="ECO:0007669"/>
    <property type="project" value="InterPro"/>
</dbReference>
<organism evidence="4 5">
    <name type="scientific">Candidatus Fischerbacteria bacterium RBG_13_37_8</name>
    <dbReference type="NCBI Taxonomy" id="1817863"/>
    <lineage>
        <taxon>Bacteria</taxon>
        <taxon>Candidatus Fischeribacteriota</taxon>
    </lineage>
</organism>
<gene>
    <name evidence="4" type="ORF">A2Y62_04120</name>
</gene>
<sequence length="450" mass="50576">MKYALICAIILSGMILPFTCASNEVQDTSSHQSSGEKLIQAAEQKTSDINEIVALTMDEAIRMVIKNNPELKAFEIEIDAASARIIQEKLLPNPSLFIETEDGSFKSFGFGNTYKASIGIMQPVPLGGKISARTDIAMKEKEIVILEYEMKLRDTIAATKKAFMNILVAQQIADIASDNFDIAQKLYDMANIRVEALAAPQTELVKADIELSHAQINLNNAKLELMQTEKLLHNLIGNIDIRIKNYTGEVRHEVPALSSAAIEELIRISYPEILIAQKTRDLAGSHYNLAKAEKYPDIDIGVSVGREHLEIENNYVFQWAVNVPLPLFNRKQGRIQETKTNIQKAKKENAALLNRVMQEVKQTFLAVENIANQVETYEEKILPQAEKSLALMLEGYQEGIFTYMDLLDAQRTLAHVREDYIRLLGQLNNAIIEMERLSGKTIDQLDKEEL</sequence>
<dbReference type="PANTHER" id="PTHR30203:SF24">
    <property type="entry name" value="BLR4935 PROTEIN"/>
    <property type="match status" value="1"/>
</dbReference>
<feature type="coiled-coil region" evidence="2">
    <location>
        <begin position="328"/>
        <end position="362"/>
    </location>
</feature>
<keyword evidence="2" id="KW-0175">Coiled coil</keyword>
<dbReference type="STRING" id="1817863.A2Y62_04120"/>
<evidence type="ECO:0000256" key="2">
    <source>
        <dbReference type="SAM" id="Coils"/>
    </source>
</evidence>
<evidence type="ECO:0000313" key="4">
    <source>
        <dbReference type="EMBL" id="OGF58627.1"/>
    </source>
</evidence>
<dbReference type="Proteomes" id="UP000178943">
    <property type="component" value="Unassembled WGS sequence"/>
</dbReference>
<dbReference type="InterPro" id="IPR010131">
    <property type="entry name" value="MdtP/NodT-like"/>
</dbReference>
<evidence type="ECO:0000256" key="1">
    <source>
        <dbReference type="ARBA" id="ARBA00007613"/>
    </source>
</evidence>
<feature type="chain" id="PRO_5009521907" description="Transporter" evidence="3">
    <location>
        <begin position="24"/>
        <end position="450"/>
    </location>
</feature>
<keyword evidence="3" id="KW-0732">Signal</keyword>
<dbReference type="SUPFAM" id="SSF56954">
    <property type="entry name" value="Outer membrane efflux proteins (OEP)"/>
    <property type="match status" value="1"/>
</dbReference>
<feature type="signal peptide" evidence="3">
    <location>
        <begin position="1"/>
        <end position="23"/>
    </location>
</feature>
<reference evidence="4 5" key="1">
    <citation type="journal article" date="2016" name="Nat. Commun.">
        <title>Thousands of microbial genomes shed light on interconnected biogeochemical processes in an aquifer system.</title>
        <authorList>
            <person name="Anantharaman K."/>
            <person name="Brown C.T."/>
            <person name="Hug L.A."/>
            <person name="Sharon I."/>
            <person name="Castelle C.J."/>
            <person name="Probst A.J."/>
            <person name="Thomas B.C."/>
            <person name="Singh A."/>
            <person name="Wilkins M.J."/>
            <person name="Karaoz U."/>
            <person name="Brodie E.L."/>
            <person name="Williams K.H."/>
            <person name="Hubbard S.S."/>
            <person name="Banfield J.F."/>
        </authorList>
    </citation>
    <scope>NUCLEOTIDE SEQUENCE [LARGE SCALE GENOMIC DNA]</scope>
</reference>
<dbReference type="EMBL" id="MFGW01000241">
    <property type="protein sequence ID" value="OGF58627.1"/>
    <property type="molecule type" value="Genomic_DNA"/>
</dbReference>
<evidence type="ECO:0000256" key="3">
    <source>
        <dbReference type="SAM" id="SignalP"/>
    </source>
</evidence>
<evidence type="ECO:0000313" key="5">
    <source>
        <dbReference type="Proteomes" id="UP000178943"/>
    </source>
</evidence>
<evidence type="ECO:0008006" key="6">
    <source>
        <dbReference type="Google" id="ProtNLM"/>
    </source>
</evidence>
<protein>
    <recommendedName>
        <fullName evidence="6">Transporter</fullName>
    </recommendedName>
</protein>
<dbReference type="Gene3D" id="1.20.1600.10">
    <property type="entry name" value="Outer membrane efflux proteins (OEP)"/>
    <property type="match status" value="1"/>
</dbReference>
<dbReference type="InterPro" id="IPR003423">
    <property type="entry name" value="OMP_efflux"/>
</dbReference>
<feature type="coiled-coil region" evidence="2">
    <location>
        <begin position="204"/>
        <end position="238"/>
    </location>
</feature>
<proteinExistence type="inferred from homology"/>
<dbReference type="Pfam" id="PF02321">
    <property type="entry name" value="OEP"/>
    <property type="match status" value="2"/>
</dbReference>
<comment type="similarity">
    <text evidence="1">Belongs to the outer membrane factor (OMF) (TC 1.B.17) family.</text>
</comment>
<dbReference type="AlphaFoldDB" id="A0A1F5V5C1"/>